<gene>
    <name evidence="2" type="ORF">M0H32_21125</name>
</gene>
<evidence type="ECO:0000256" key="1">
    <source>
        <dbReference type="SAM" id="MobiDB-lite"/>
    </source>
</evidence>
<dbReference type="RefSeq" id="WP_248157394.1">
    <property type="nucleotide sequence ID" value="NZ_JALNMJ010000017.1"/>
</dbReference>
<evidence type="ECO:0008006" key="4">
    <source>
        <dbReference type="Google" id="ProtNLM"/>
    </source>
</evidence>
<feature type="region of interest" description="Disordered" evidence="1">
    <location>
        <begin position="1"/>
        <end position="20"/>
    </location>
</feature>
<comment type="caution">
    <text evidence="2">The sequence shown here is derived from an EMBL/GenBank/DDBJ whole genome shotgun (WGS) entry which is preliminary data.</text>
</comment>
<evidence type="ECO:0000313" key="3">
    <source>
        <dbReference type="Proteomes" id="UP001431221"/>
    </source>
</evidence>
<proteinExistence type="predicted"/>
<evidence type="ECO:0000313" key="2">
    <source>
        <dbReference type="EMBL" id="MCK7614679.1"/>
    </source>
</evidence>
<sequence length="429" mass="47380">MATRDRMAGQTQLALDEQPERSLPPTYATYEWTGEGLSERCGSDAIVYAYWDRPFACTIRRQHREDQDLLPDWPMLDATDYGRTAGDKSVLAHHPRTLGTGIAAGPGAEAAVTDYLLSLPRLLTRLAAPFGDQQWLLLDLFRRSSDLWKLVHRQTALGRLGTLSLTLELFSTAGRTAPRQRQNFAEFLSLSTREIVLHRFLGKRPAPALLAALERFPPGVSLLEDRDLKAAFTAAAETSVPDSIARLEDKKVRAILSDTGWEAMLDAHALIDGGVSLPRLIATINAGLRNLTETERPGALKGLAQVRAPQSLQWWLAHWTMLAGRSRSFPESPIPPSPLLSPLTSAAELTLESRRMRNGVDRFLADVLAGDLYFYHFDGAPAATICLAATGKDDWVLLEVLGEDGVPIQEEAYQEIVPTLLSQQVARRE</sequence>
<protein>
    <recommendedName>
        <fullName evidence="4">PcfJ-like protein</fullName>
    </recommendedName>
</protein>
<reference evidence="2" key="1">
    <citation type="submission" date="2022-04" db="EMBL/GenBank/DDBJ databases">
        <title>Roseibium sp. CAU 1639 isolated from mud.</title>
        <authorList>
            <person name="Kim W."/>
        </authorList>
    </citation>
    <scope>NUCLEOTIDE SEQUENCE</scope>
    <source>
        <strain evidence="2">CAU 1639</strain>
    </source>
</reference>
<name>A0ABT0GZ10_9HYPH</name>
<accession>A0ABT0GZ10</accession>
<dbReference type="EMBL" id="JALNMJ010000017">
    <property type="protein sequence ID" value="MCK7614679.1"/>
    <property type="molecule type" value="Genomic_DNA"/>
</dbReference>
<dbReference type="Proteomes" id="UP001431221">
    <property type="component" value="Unassembled WGS sequence"/>
</dbReference>
<keyword evidence="3" id="KW-1185">Reference proteome</keyword>
<organism evidence="2 3">
    <name type="scientific">Roseibium sediminicola</name>
    <dbReference type="NCBI Taxonomy" id="2933272"/>
    <lineage>
        <taxon>Bacteria</taxon>
        <taxon>Pseudomonadati</taxon>
        <taxon>Pseudomonadota</taxon>
        <taxon>Alphaproteobacteria</taxon>
        <taxon>Hyphomicrobiales</taxon>
        <taxon>Stappiaceae</taxon>
        <taxon>Roseibium</taxon>
    </lineage>
</organism>